<reference evidence="6" key="2">
    <citation type="submission" date="2012-11" db="EMBL/GenBank/DDBJ databases">
        <authorList>
            <person name="Kuo A."/>
            <person name="Curtis B.A."/>
            <person name="Tanifuji G."/>
            <person name="Burki F."/>
            <person name="Gruber A."/>
            <person name="Irimia M."/>
            <person name="Maruyama S."/>
            <person name="Arias M.C."/>
            <person name="Ball S.G."/>
            <person name="Gile G.H."/>
            <person name="Hirakawa Y."/>
            <person name="Hopkins J.F."/>
            <person name="Rensing S.A."/>
            <person name="Schmutz J."/>
            <person name="Symeonidi A."/>
            <person name="Elias M."/>
            <person name="Eveleigh R.J."/>
            <person name="Herman E.K."/>
            <person name="Klute M.J."/>
            <person name="Nakayama T."/>
            <person name="Obornik M."/>
            <person name="Reyes-Prieto A."/>
            <person name="Armbrust E.V."/>
            <person name="Aves S.J."/>
            <person name="Beiko R.G."/>
            <person name="Coutinho P."/>
            <person name="Dacks J.B."/>
            <person name="Durnford D.G."/>
            <person name="Fast N.M."/>
            <person name="Green B.R."/>
            <person name="Grisdale C."/>
            <person name="Hempe F."/>
            <person name="Henrissat B."/>
            <person name="Hoppner M.P."/>
            <person name="Ishida K.-I."/>
            <person name="Kim E."/>
            <person name="Koreny L."/>
            <person name="Kroth P.G."/>
            <person name="Liu Y."/>
            <person name="Malik S.-B."/>
            <person name="Maier U.G."/>
            <person name="McRose D."/>
            <person name="Mock T."/>
            <person name="Neilson J.A."/>
            <person name="Onodera N.T."/>
            <person name="Poole A.M."/>
            <person name="Pritham E.J."/>
            <person name="Richards T.A."/>
            <person name="Rocap G."/>
            <person name="Roy S.W."/>
            <person name="Sarai C."/>
            <person name="Schaack S."/>
            <person name="Shirato S."/>
            <person name="Slamovits C.H."/>
            <person name="Spencer D.F."/>
            <person name="Suzuki S."/>
            <person name="Worden A.Z."/>
            <person name="Zauner S."/>
            <person name="Barry K."/>
            <person name="Bell C."/>
            <person name="Bharti A.K."/>
            <person name="Crow J.A."/>
            <person name="Grimwood J."/>
            <person name="Kramer R."/>
            <person name="Lindquist E."/>
            <person name="Lucas S."/>
            <person name="Salamov A."/>
            <person name="McFadden G.I."/>
            <person name="Lane C.E."/>
            <person name="Keeling P.J."/>
            <person name="Gray M.W."/>
            <person name="Grigoriev I.V."/>
            <person name="Archibald J.M."/>
        </authorList>
    </citation>
    <scope>NUCLEOTIDE SEQUENCE</scope>
    <source>
        <strain evidence="6">CCMP2712</strain>
    </source>
</reference>
<protein>
    <submittedName>
        <fullName evidence="4 5">Uncharacterized protein</fullName>
    </submittedName>
</protein>
<dbReference type="SUPFAM" id="SSF48403">
    <property type="entry name" value="Ankyrin repeat"/>
    <property type="match status" value="1"/>
</dbReference>
<feature type="repeat" description="ANK" evidence="3">
    <location>
        <begin position="137"/>
        <end position="170"/>
    </location>
</feature>
<dbReference type="STRING" id="905079.L1JWH9"/>
<reference evidence="5" key="3">
    <citation type="submission" date="2015-06" db="UniProtKB">
        <authorList>
            <consortium name="EnsemblProtists"/>
        </authorList>
    </citation>
    <scope>IDENTIFICATION</scope>
</reference>
<dbReference type="OrthoDB" id="1577640at2759"/>
<accession>L1JWH9</accession>
<evidence type="ECO:0000313" key="6">
    <source>
        <dbReference type="Proteomes" id="UP000011087"/>
    </source>
</evidence>
<dbReference type="InterPro" id="IPR002110">
    <property type="entry name" value="Ankyrin_rpt"/>
</dbReference>
<dbReference type="Proteomes" id="UP000011087">
    <property type="component" value="Unassembled WGS sequence"/>
</dbReference>
<reference evidence="4 6" key="1">
    <citation type="journal article" date="2012" name="Nature">
        <title>Algal genomes reveal evolutionary mosaicism and the fate of nucleomorphs.</title>
        <authorList>
            <consortium name="DOE Joint Genome Institute"/>
            <person name="Curtis B.A."/>
            <person name="Tanifuji G."/>
            <person name="Burki F."/>
            <person name="Gruber A."/>
            <person name="Irimia M."/>
            <person name="Maruyama S."/>
            <person name="Arias M.C."/>
            <person name="Ball S.G."/>
            <person name="Gile G.H."/>
            <person name="Hirakawa Y."/>
            <person name="Hopkins J.F."/>
            <person name="Kuo A."/>
            <person name="Rensing S.A."/>
            <person name="Schmutz J."/>
            <person name="Symeonidi A."/>
            <person name="Elias M."/>
            <person name="Eveleigh R.J."/>
            <person name="Herman E.K."/>
            <person name="Klute M.J."/>
            <person name="Nakayama T."/>
            <person name="Obornik M."/>
            <person name="Reyes-Prieto A."/>
            <person name="Armbrust E.V."/>
            <person name="Aves S.J."/>
            <person name="Beiko R.G."/>
            <person name="Coutinho P."/>
            <person name="Dacks J.B."/>
            <person name="Durnford D.G."/>
            <person name="Fast N.M."/>
            <person name="Green B.R."/>
            <person name="Grisdale C.J."/>
            <person name="Hempel F."/>
            <person name="Henrissat B."/>
            <person name="Hoppner M.P."/>
            <person name="Ishida K."/>
            <person name="Kim E."/>
            <person name="Koreny L."/>
            <person name="Kroth P.G."/>
            <person name="Liu Y."/>
            <person name="Malik S.B."/>
            <person name="Maier U.G."/>
            <person name="McRose D."/>
            <person name="Mock T."/>
            <person name="Neilson J.A."/>
            <person name="Onodera N.T."/>
            <person name="Poole A.M."/>
            <person name="Pritham E.J."/>
            <person name="Richards T.A."/>
            <person name="Rocap G."/>
            <person name="Roy S.W."/>
            <person name="Sarai C."/>
            <person name="Schaack S."/>
            <person name="Shirato S."/>
            <person name="Slamovits C.H."/>
            <person name="Spencer D.F."/>
            <person name="Suzuki S."/>
            <person name="Worden A.Z."/>
            <person name="Zauner S."/>
            <person name="Barry K."/>
            <person name="Bell C."/>
            <person name="Bharti A.K."/>
            <person name="Crow J.A."/>
            <person name="Grimwood J."/>
            <person name="Kramer R."/>
            <person name="Lindquist E."/>
            <person name="Lucas S."/>
            <person name="Salamov A."/>
            <person name="McFadden G.I."/>
            <person name="Lane C.E."/>
            <person name="Keeling P.J."/>
            <person name="Gray M.W."/>
            <person name="Grigoriev I.V."/>
            <person name="Archibald J.M."/>
        </authorList>
    </citation>
    <scope>NUCLEOTIDE SEQUENCE</scope>
    <source>
        <strain evidence="4 6">CCMP2712</strain>
    </source>
</reference>
<dbReference type="PROSITE" id="PS50297">
    <property type="entry name" value="ANK_REP_REGION"/>
    <property type="match status" value="1"/>
</dbReference>
<dbReference type="AlphaFoldDB" id="L1JWH9"/>
<evidence type="ECO:0000256" key="1">
    <source>
        <dbReference type="ARBA" id="ARBA00022737"/>
    </source>
</evidence>
<dbReference type="PaxDb" id="55529-EKX52689"/>
<dbReference type="EnsemblProtists" id="EKX52689">
    <property type="protein sequence ID" value="EKX52689"/>
    <property type="gene ID" value="GUITHDRAFT_84668"/>
</dbReference>
<dbReference type="GeneID" id="17309278"/>
<evidence type="ECO:0000256" key="2">
    <source>
        <dbReference type="ARBA" id="ARBA00023043"/>
    </source>
</evidence>
<keyword evidence="1" id="KW-0677">Repeat</keyword>
<evidence type="ECO:0000313" key="5">
    <source>
        <dbReference type="EnsemblProtists" id="EKX52689"/>
    </source>
</evidence>
<dbReference type="Pfam" id="PF12796">
    <property type="entry name" value="Ank_2"/>
    <property type="match status" value="1"/>
</dbReference>
<gene>
    <name evidence="4" type="ORF">GUITHDRAFT_84668</name>
</gene>
<dbReference type="KEGG" id="gtt:GUITHDRAFT_84668"/>
<dbReference type="HOGENOM" id="CLU_073516_0_0_1"/>
<dbReference type="PROSITE" id="PS50088">
    <property type="entry name" value="ANK_REPEAT"/>
    <property type="match status" value="1"/>
</dbReference>
<organism evidence="4">
    <name type="scientific">Guillardia theta (strain CCMP2712)</name>
    <name type="common">Cryptophyte</name>
    <dbReference type="NCBI Taxonomy" id="905079"/>
    <lineage>
        <taxon>Eukaryota</taxon>
        <taxon>Cryptophyceae</taxon>
        <taxon>Pyrenomonadales</taxon>
        <taxon>Geminigeraceae</taxon>
        <taxon>Guillardia</taxon>
    </lineage>
</organism>
<dbReference type="OMA" id="HMCGMSQ"/>
<keyword evidence="6" id="KW-1185">Reference proteome</keyword>
<keyword evidence="2 3" id="KW-0040">ANK repeat</keyword>
<dbReference type="Gene3D" id="1.25.40.20">
    <property type="entry name" value="Ankyrin repeat-containing domain"/>
    <property type="match status" value="1"/>
</dbReference>
<name>L1JWH9_GUITC</name>
<dbReference type="PANTHER" id="PTHR24171">
    <property type="entry name" value="ANKYRIN REPEAT DOMAIN-CONTAINING PROTEIN 39-RELATED"/>
    <property type="match status" value="1"/>
</dbReference>
<proteinExistence type="predicted"/>
<evidence type="ECO:0000256" key="3">
    <source>
        <dbReference type="PROSITE-ProRule" id="PRU00023"/>
    </source>
</evidence>
<dbReference type="eggNOG" id="ENOG502S0Q0">
    <property type="taxonomic scope" value="Eukaryota"/>
</dbReference>
<sequence length="230" mass="24327">MRTVAGPGVQAFVLFCATARMSANGSQYYRKDGVRIVHDPYSPGMADKYGAPGETDSDGFDPYADTVGPGIYGGKVKRDAQGKVLIGRQYQNHNPRPGPIYSGEGYTEMSRALSSGPEAVKKLLELDPSLVHEISTGGATPLHMAGMSRKNQLSTELLIASGGNIEAEDTYGYRPLHRMASNNLDIGAEALLKAGADGAARTQSGETPLSIARQSSAKGVISVLNKYGFS</sequence>
<evidence type="ECO:0000313" key="4">
    <source>
        <dbReference type="EMBL" id="EKX52689.1"/>
    </source>
</evidence>
<dbReference type="RefSeq" id="XP_005839669.1">
    <property type="nucleotide sequence ID" value="XM_005839612.1"/>
</dbReference>
<dbReference type="EMBL" id="JH992972">
    <property type="protein sequence ID" value="EKX52689.1"/>
    <property type="molecule type" value="Genomic_DNA"/>
</dbReference>
<dbReference type="InterPro" id="IPR036770">
    <property type="entry name" value="Ankyrin_rpt-contain_sf"/>
</dbReference>